<feature type="domain" description="ELYS-like" evidence="3">
    <location>
        <begin position="5"/>
        <end position="206"/>
    </location>
</feature>
<evidence type="ECO:0000256" key="1">
    <source>
        <dbReference type="ARBA" id="ARBA00004123"/>
    </source>
</evidence>
<organism evidence="4 5">
    <name type="scientific">Hydnomerulius pinastri MD-312</name>
    <dbReference type="NCBI Taxonomy" id="994086"/>
    <lineage>
        <taxon>Eukaryota</taxon>
        <taxon>Fungi</taxon>
        <taxon>Dikarya</taxon>
        <taxon>Basidiomycota</taxon>
        <taxon>Agaricomycotina</taxon>
        <taxon>Agaricomycetes</taxon>
        <taxon>Agaricomycetidae</taxon>
        <taxon>Boletales</taxon>
        <taxon>Boletales incertae sedis</taxon>
        <taxon>Leucogyrophana</taxon>
    </lineage>
</organism>
<dbReference type="Proteomes" id="UP000053820">
    <property type="component" value="Unassembled WGS sequence"/>
</dbReference>
<reference evidence="4 5" key="1">
    <citation type="submission" date="2014-04" db="EMBL/GenBank/DDBJ databases">
        <title>Evolutionary Origins and Diversification of the Mycorrhizal Mutualists.</title>
        <authorList>
            <consortium name="DOE Joint Genome Institute"/>
            <consortium name="Mycorrhizal Genomics Consortium"/>
            <person name="Kohler A."/>
            <person name="Kuo A."/>
            <person name="Nagy L.G."/>
            <person name="Floudas D."/>
            <person name="Copeland A."/>
            <person name="Barry K.W."/>
            <person name="Cichocki N."/>
            <person name="Veneault-Fourrey C."/>
            <person name="LaButti K."/>
            <person name="Lindquist E.A."/>
            <person name="Lipzen A."/>
            <person name="Lundell T."/>
            <person name="Morin E."/>
            <person name="Murat C."/>
            <person name="Riley R."/>
            <person name="Ohm R."/>
            <person name="Sun H."/>
            <person name="Tunlid A."/>
            <person name="Henrissat B."/>
            <person name="Grigoriev I.V."/>
            <person name="Hibbett D.S."/>
            <person name="Martin F."/>
        </authorList>
    </citation>
    <scope>NUCLEOTIDE SEQUENCE [LARGE SCALE GENOMIC DNA]</scope>
    <source>
        <strain evidence="4 5">MD-312</strain>
    </source>
</reference>
<dbReference type="AlphaFoldDB" id="A0A0C9W754"/>
<gene>
    <name evidence="4" type="ORF">HYDPIDRAFT_178037</name>
</gene>
<dbReference type="InterPro" id="IPR025151">
    <property type="entry name" value="ELYS_dom"/>
</dbReference>
<dbReference type="GO" id="GO:0005634">
    <property type="term" value="C:nucleus"/>
    <property type="evidence" value="ECO:0007669"/>
    <property type="project" value="UniProtKB-SubCell"/>
</dbReference>
<evidence type="ECO:0000313" key="5">
    <source>
        <dbReference type="Proteomes" id="UP000053820"/>
    </source>
</evidence>
<evidence type="ECO:0000313" key="4">
    <source>
        <dbReference type="EMBL" id="KIJ58656.1"/>
    </source>
</evidence>
<keyword evidence="2" id="KW-0539">Nucleus</keyword>
<proteinExistence type="predicted"/>
<sequence length="214" mass="23750">MSDLLIFDVLLIRGGIRNPDALFPPVDPAGIKRLLQAILRSTYDALKKDCLVYILLKWAGEGRETSPGSRRFAEERCIPPQFVALADAYWLLDTGSNLAKAISILSDARLNRDYVSKILQALSIPPNTTSQSSPSSPHLTPASATLIVRYVQTAKPPLTEPADISLYALSLAHTSFVSALNYARTFHEGSEMKERVWRELVGWCLMRESLLFSC</sequence>
<dbReference type="EMBL" id="KN839918">
    <property type="protein sequence ID" value="KIJ58656.1"/>
    <property type="molecule type" value="Genomic_DNA"/>
</dbReference>
<name>A0A0C9W754_9AGAM</name>
<dbReference type="HOGENOM" id="CLU_104460_0_0_1"/>
<evidence type="ECO:0000256" key="2">
    <source>
        <dbReference type="ARBA" id="ARBA00023242"/>
    </source>
</evidence>
<evidence type="ECO:0000259" key="3">
    <source>
        <dbReference type="Pfam" id="PF13934"/>
    </source>
</evidence>
<comment type="subcellular location">
    <subcellularLocation>
        <location evidence="1">Nucleus</location>
    </subcellularLocation>
</comment>
<protein>
    <recommendedName>
        <fullName evidence="3">ELYS-like domain-containing protein</fullName>
    </recommendedName>
</protein>
<accession>A0A0C9W754</accession>
<dbReference type="OrthoDB" id="20729at2759"/>
<dbReference type="Pfam" id="PF13934">
    <property type="entry name" value="ELYS"/>
    <property type="match status" value="1"/>
</dbReference>
<keyword evidence="5" id="KW-1185">Reference proteome</keyword>